<dbReference type="InterPro" id="IPR000415">
    <property type="entry name" value="Nitroreductase-like"/>
</dbReference>
<dbReference type="RefSeq" id="WP_069416814.1">
    <property type="nucleotide sequence ID" value="NZ_JACKUL010000030.1"/>
</dbReference>
<dbReference type="OrthoDB" id="8156917at2"/>
<dbReference type="Gene3D" id="3.40.109.10">
    <property type="entry name" value="NADH Oxidase"/>
    <property type="match status" value="1"/>
</dbReference>
<dbReference type="NCBIfam" id="NF047509">
    <property type="entry name" value="Rv3131_FMN_oxido"/>
    <property type="match status" value="1"/>
</dbReference>
<evidence type="ECO:0000256" key="1">
    <source>
        <dbReference type="SAM" id="MobiDB-lite"/>
    </source>
</evidence>
<name>A0A1E3R8L5_MYCFV</name>
<dbReference type="AlphaFoldDB" id="A0A1E3R8L5"/>
<dbReference type="EMBL" id="MIHA01000034">
    <property type="protein sequence ID" value="ODQ86091.1"/>
    <property type="molecule type" value="Genomic_DNA"/>
</dbReference>
<comment type="caution">
    <text evidence="2">The sequence shown here is derived from an EMBL/GenBank/DDBJ whole genome shotgun (WGS) entry which is preliminary data.</text>
</comment>
<accession>A0A1E3R8L5</accession>
<organism evidence="2 3">
    <name type="scientific">Mycolicibacterium flavescens</name>
    <name type="common">Mycobacterium flavescens</name>
    <dbReference type="NCBI Taxonomy" id="1776"/>
    <lineage>
        <taxon>Bacteria</taxon>
        <taxon>Bacillati</taxon>
        <taxon>Actinomycetota</taxon>
        <taxon>Actinomycetes</taxon>
        <taxon>Mycobacteriales</taxon>
        <taxon>Mycobacteriaceae</taxon>
        <taxon>Mycolicibacterium</taxon>
    </lineage>
</organism>
<evidence type="ECO:0000313" key="2">
    <source>
        <dbReference type="EMBL" id="ODQ86091.1"/>
    </source>
</evidence>
<evidence type="ECO:0000313" key="3">
    <source>
        <dbReference type="Proteomes" id="UP000094053"/>
    </source>
</evidence>
<dbReference type="Proteomes" id="UP000094053">
    <property type="component" value="Unassembled WGS sequence"/>
</dbReference>
<feature type="region of interest" description="Disordered" evidence="1">
    <location>
        <begin position="304"/>
        <end position="329"/>
    </location>
</feature>
<keyword evidence="3" id="KW-1185">Reference proteome</keyword>
<proteinExistence type="predicted"/>
<gene>
    <name evidence="2" type="ORF">BHQ18_27480</name>
</gene>
<dbReference type="STRING" id="1776.BHQ18_27480"/>
<dbReference type="InterPro" id="IPR050627">
    <property type="entry name" value="Nitroreductase/BluB"/>
</dbReference>
<dbReference type="SUPFAM" id="SSF55469">
    <property type="entry name" value="FMN-dependent nitroreductase-like"/>
    <property type="match status" value="1"/>
</dbReference>
<sequence>MGKPLVTTDVLTNAIRVACRAPSLHNSQPWHWTIDGAVAHLFLDKNRVLPAHDHSGREALLACGAVLDHLRVAMAAAGWDANIERYPNPNNTLHLATIEFSPISFVTEGHRRRADAILLRRTDRLPFAEPADWPAVEAQLRRFDATEYVRLDVIADDLRPELAQASRLTESLRFYDSYYHEELQWWTAPFEMREGIPRGMLPTAAESDRVAIGRSFPVSHDEHNRRSAYGDDRSKVVVLSTYDDDRASVLRCGETLSAVLLNATVSGLATCTLSHITELRASRDIVAYLIDRVALPQLLIRVGSAPKMENPPPATPRRPLTEVLDVKPR</sequence>
<dbReference type="PANTHER" id="PTHR23026">
    <property type="entry name" value="NADPH NITROREDUCTASE"/>
    <property type="match status" value="1"/>
</dbReference>
<dbReference type="GO" id="GO:0016491">
    <property type="term" value="F:oxidoreductase activity"/>
    <property type="evidence" value="ECO:0007669"/>
    <property type="project" value="InterPro"/>
</dbReference>
<reference evidence="3" key="1">
    <citation type="submission" date="2016-09" db="EMBL/GenBank/DDBJ databases">
        <authorList>
            <person name="Greninger A.L."/>
            <person name="Jerome K.R."/>
            <person name="Mcnair B."/>
            <person name="Wallis C."/>
            <person name="Fang F."/>
        </authorList>
    </citation>
    <scope>NUCLEOTIDE SEQUENCE [LARGE SCALE GENOMIC DNA]</scope>
    <source>
        <strain evidence="3">M6</strain>
    </source>
</reference>
<protein>
    <submittedName>
        <fullName evidence="2">NAD(P)H nitroreductase</fullName>
    </submittedName>
</protein>
<dbReference type="PANTHER" id="PTHR23026:SF123">
    <property type="entry name" value="NAD(P)H NITROREDUCTASE RV3131-RELATED"/>
    <property type="match status" value="1"/>
</dbReference>